<keyword evidence="8" id="KW-0833">Ubl conjugation pathway</keyword>
<gene>
    <name evidence="13" type="ORF">PPRIM_AZ9-3.1.T0640069</name>
</gene>
<dbReference type="GO" id="GO:0005737">
    <property type="term" value="C:cytoplasm"/>
    <property type="evidence" value="ECO:0007669"/>
    <property type="project" value="UniProtKB-SubCell"/>
</dbReference>
<dbReference type="InterPro" id="IPR001841">
    <property type="entry name" value="Znf_RING"/>
</dbReference>
<dbReference type="FunFam" id="3.30.40.10:FF:000273">
    <property type="entry name" value="E3 ubiquitin-protein ligase RBX1"/>
    <property type="match status" value="1"/>
</dbReference>
<evidence type="ECO:0000256" key="5">
    <source>
        <dbReference type="ARBA" id="ARBA00022490"/>
    </source>
</evidence>
<dbReference type="Proteomes" id="UP000688137">
    <property type="component" value="Unassembled WGS sequence"/>
</dbReference>
<keyword evidence="10" id="KW-0539">Nucleus</keyword>
<dbReference type="OMA" id="IMNWNAN"/>
<evidence type="ECO:0000256" key="2">
    <source>
        <dbReference type="ARBA" id="ARBA00004496"/>
    </source>
</evidence>
<evidence type="ECO:0000256" key="4">
    <source>
        <dbReference type="ARBA" id="ARBA00009273"/>
    </source>
</evidence>
<feature type="domain" description="RING-type" evidence="12">
    <location>
        <begin position="29"/>
        <end position="82"/>
    </location>
</feature>
<dbReference type="GO" id="GO:0005634">
    <property type="term" value="C:nucleus"/>
    <property type="evidence" value="ECO:0007669"/>
    <property type="project" value="UniProtKB-SubCell"/>
</dbReference>
<comment type="caution">
    <text evidence="13">The sequence shown here is derived from an EMBL/GenBank/DDBJ whole genome shotgun (WGS) entry which is preliminary data.</text>
</comment>
<name>A0A8S1MMT8_PARPR</name>
<keyword evidence="6" id="KW-0479">Metal-binding</keyword>
<keyword evidence="7 11" id="KW-0863">Zinc-finger</keyword>
<dbReference type="GO" id="GO:0031463">
    <property type="term" value="C:Cul3-RING ubiquitin ligase complex"/>
    <property type="evidence" value="ECO:0007669"/>
    <property type="project" value="UniProtKB-ARBA"/>
</dbReference>
<comment type="similarity">
    <text evidence="4">Belongs to the RING-box family.</text>
</comment>
<comment type="subcellular location">
    <subcellularLocation>
        <location evidence="2">Cytoplasm</location>
    </subcellularLocation>
    <subcellularLocation>
        <location evidence="1">Nucleus</location>
    </subcellularLocation>
</comment>
<evidence type="ECO:0000256" key="7">
    <source>
        <dbReference type="ARBA" id="ARBA00022771"/>
    </source>
</evidence>
<evidence type="ECO:0000256" key="10">
    <source>
        <dbReference type="ARBA" id="ARBA00023242"/>
    </source>
</evidence>
<evidence type="ECO:0000256" key="6">
    <source>
        <dbReference type="ARBA" id="ARBA00022723"/>
    </source>
</evidence>
<keyword evidence="9" id="KW-0862">Zinc</keyword>
<proteinExistence type="inferred from homology"/>
<dbReference type="PROSITE" id="PS50089">
    <property type="entry name" value="ZF_RING_2"/>
    <property type="match status" value="1"/>
</dbReference>
<keyword evidence="5" id="KW-0963">Cytoplasm</keyword>
<dbReference type="GO" id="GO:0008270">
    <property type="term" value="F:zinc ion binding"/>
    <property type="evidence" value="ECO:0007669"/>
    <property type="project" value="UniProtKB-KW"/>
</dbReference>
<evidence type="ECO:0000313" key="13">
    <source>
        <dbReference type="EMBL" id="CAD8080642.1"/>
    </source>
</evidence>
<reference evidence="13" key="1">
    <citation type="submission" date="2021-01" db="EMBL/GenBank/DDBJ databases">
        <authorList>
            <consortium name="Genoscope - CEA"/>
            <person name="William W."/>
        </authorList>
    </citation>
    <scope>NUCLEOTIDE SEQUENCE</scope>
</reference>
<dbReference type="InterPro" id="IPR024766">
    <property type="entry name" value="Znf_RING_H2"/>
</dbReference>
<dbReference type="Pfam" id="PF12678">
    <property type="entry name" value="zf-rbx1"/>
    <property type="match status" value="1"/>
</dbReference>
<comment type="pathway">
    <text evidence="3">Protein modification; protein ubiquitination.</text>
</comment>
<evidence type="ECO:0000259" key="12">
    <source>
        <dbReference type="PROSITE" id="PS50089"/>
    </source>
</evidence>
<dbReference type="PANTHER" id="PTHR11210">
    <property type="entry name" value="RING BOX"/>
    <property type="match status" value="1"/>
</dbReference>
<keyword evidence="14" id="KW-1185">Reference proteome</keyword>
<evidence type="ECO:0000256" key="9">
    <source>
        <dbReference type="ARBA" id="ARBA00022833"/>
    </source>
</evidence>
<organism evidence="13 14">
    <name type="scientific">Paramecium primaurelia</name>
    <dbReference type="NCBI Taxonomy" id="5886"/>
    <lineage>
        <taxon>Eukaryota</taxon>
        <taxon>Sar</taxon>
        <taxon>Alveolata</taxon>
        <taxon>Ciliophora</taxon>
        <taxon>Intramacronucleata</taxon>
        <taxon>Oligohymenophorea</taxon>
        <taxon>Peniculida</taxon>
        <taxon>Parameciidae</taxon>
        <taxon>Paramecium</taxon>
    </lineage>
</organism>
<evidence type="ECO:0000256" key="11">
    <source>
        <dbReference type="PROSITE-ProRule" id="PRU00175"/>
    </source>
</evidence>
<protein>
    <recommendedName>
        <fullName evidence="12">RING-type domain-containing protein</fullName>
    </recommendedName>
</protein>
<evidence type="ECO:0000256" key="1">
    <source>
        <dbReference type="ARBA" id="ARBA00004123"/>
    </source>
</evidence>
<dbReference type="InterPro" id="IPR051031">
    <property type="entry name" value="RING-box_E3_Ubiquitin_Ligase"/>
</dbReference>
<evidence type="ECO:0000256" key="3">
    <source>
        <dbReference type="ARBA" id="ARBA00004906"/>
    </source>
</evidence>
<dbReference type="AlphaFoldDB" id="A0A8S1MMT8"/>
<dbReference type="EMBL" id="CAJJDM010000066">
    <property type="protein sequence ID" value="CAD8080642.1"/>
    <property type="molecule type" value="Genomic_DNA"/>
</dbReference>
<evidence type="ECO:0000256" key="8">
    <source>
        <dbReference type="ARBA" id="ARBA00022786"/>
    </source>
</evidence>
<accession>A0A8S1MMT8</accession>
<evidence type="ECO:0000313" key="14">
    <source>
        <dbReference type="Proteomes" id="UP000688137"/>
    </source>
</evidence>
<sequence length="92" mass="11082">MQQEEKGRFEIKKWYPVAFWSWSLKVEHCAICKNHIMEKCIECEGKDQKEICITQQGKCGHAYHEHCIRQWLKTKNTCPLDNKQWEEEKKGI</sequence>